<comment type="caution">
    <text evidence="2">The sequence shown here is derived from an EMBL/GenBank/DDBJ whole genome shotgun (WGS) entry which is preliminary data.</text>
</comment>
<feature type="region of interest" description="Disordered" evidence="1">
    <location>
        <begin position="1"/>
        <end position="43"/>
    </location>
</feature>
<name>A0AAW0SAZ3_SCYPA</name>
<reference evidence="2 3" key="1">
    <citation type="submission" date="2023-03" db="EMBL/GenBank/DDBJ databases">
        <title>High-quality genome of Scylla paramamosain provides insights in environmental adaptation.</title>
        <authorList>
            <person name="Zhang L."/>
        </authorList>
    </citation>
    <scope>NUCLEOTIDE SEQUENCE [LARGE SCALE GENOMIC DNA]</scope>
    <source>
        <strain evidence="2">LZ_2023a</strain>
        <tissue evidence="2">Muscle</tissue>
    </source>
</reference>
<accession>A0AAW0SAZ3</accession>
<protein>
    <submittedName>
        <fullName evidence="2">Uncharacterized protein</fullName>
    </submittedName>
</protein>
<evidence type="ECO:0000313" key="2">
    <source>
        <dbReference type="EMBL" id="KAK8371937.1"/>
    </source>
</evidence>
<feature type="compositionally biased region" description="Low complexity" evidence="1">
    <location>
        <begin position="13"/>
        <end position="22"/>
    </location>
</feature>
<gene>
    <name evidence="2" type="ORF">O3P69_019096</name>
</gene>
<sequence length="81" mass="8835">MTNHNTAGEELQQHLQQQLQQHGRAEARSGRQKAVCSSSLSPRRTSECCGALLYTVVGTSVLVGVNSNLASLNEIVHVFMR</sequence>
<evidence type="ECO:0000313" key="3">
    <source>
        <dbReference type="Proteomes" id="UP001487740"/>
    </source>
</evidence>
<dbReference type="AlphaFoldDB" id="A0AAW0SAZ3"/>
<dbReference type="Proteomes" id="UP001487740">
    <property type="component" value="Unassembled WGS sequence"/>
</dbReference>
<evidence type="ECO:0000256" key="1">
    <source>
        <dbReference type="SAM" id="MobiDB-lite"/>
    </source>
</evidence>
<organism evidence="2 3">
    <name type="scientific">Scylla paramamosain</name>
    <name type="common">Mud crab</name>
    <dbReference type="NCBI Taxonomy" id="85552"/>
    <lineage>
        <taxon>Eukaryota</taxon>
        <taxon>Metazoa</taxon>
        <taxon>Ecdysozoa</taxon>
        <taxon>Arthropoda</taxon>
        <taxon>Crustacea</taxon>
        <taxon>Multicrustacea</taxon>
        <taxon>Malacostraca</taxon>
        <taxon>Eumalacostraca</taxon>
        <taxon>Eucarida</taxon>
        <taxon>Decapoda</taxon>
        <taxon>Pleocyemata</taxon>
        <taxon>Brachyura</taxon>
        <taxon>Eubrachyura</taxon>
        <taxon>Portunoidea</taxon>
        <taxon>Portunidae</taxon>
        <taxon>Portuninae</taxon>
        <taxon>Scylla</taxon>
    </lineage>
</organism>
<keyword evidence="3" id="KW-1185">Reference proteome</keyword>
<proteinExistence type="predicted"/>
<dbReference type="EMBL" id="JARAKH010006393">
    <property type="protein sequence ID" value="KAK8371937.1"/>
    <property type="molecule type" value="Genomic_DNA"/>
</dbReference>